<evidence type="ECO:0000313" key="1">
    <source>
        <dbReference type="EMBL" id="KAJ1139678.1"/>
    </source>
</evidence>
<dbReference type="EMBL" id="JANPWB010000010">
    <property type="protein sequence ID" value="KAJ1139678.1"/>
    <property type="molecule type" value="Genomic_DNA"/>
</dbReference>
<evidence type="ECO:0000313" key="2">
    <source>
        <dbReference type="Proteomes" id="UP001066276"/>
    </source>
</evidence>
<comment type="caution">
    <text evidence="1">The sequence shown here is derived from an EMBL/GenBank/DDBJ whole genome shotgun (WGS) entry which is preliminary data.</text>
</comment>
<proteinExistence type="predicted"/>
<organism evidence="1 2">
    <name type="scientific">Pleurodeles waltl</name>
    <name type="common">Iberian ribbed newt</name>
    <dbReference type="NCBI Taxonomy" id="8319"/>
    <lineage>
        <taxon>Eukaryota</taxon>
        <taxon>Metazoa</taxon>
        <taxon>Chordata</taxon>
        <taxon>Craniata</taxon>
        <taxon>Vertebrata</taxon>
        <taxon>Euteleostomi</taxon>
        <taxon>Amphibia</taxon>
        <taxon>Batrachia</taxon>
        <taxon>Caudata</taxon>
        <taxon>Salamandroidea</taxon>
        <taxon>Salamandridae</taxon>
        <taxon>Pleurodelinae</taxon>
        <taxon>Pleurodeles</taxon>
    </lineage>
</organism>
<reference evidence="1" key="1">
    <citation type="journal article" date="2022" name="bioRxiv">
        <title>Sequencing and chromosome-scale assembly of the giantPleurodeles waltlgenome.</title>
        <authorList>
            <person name="Brown T."/>
            <person name="Elewa A."/>
            <person name="Iarovenko S."/>
            <person name="Subramanian E."/>
            <person name="Araus A.J."/>
            <person name="Petzold A."/>
            <person name="Susuki M."/>
            <person name="Suzuki K.-i.T."/>
            <person name="Hayashi T."/>
            <person name="Toyoda A."/>
            <person name="Oliveira C."/>
            <person name="Osipova E."/>
            <person name="Leigh N.D."/>
            <person name="Simon A."/>
            <person name="Yun M.H."/>
        </authorList>
    </citation>
    <scope>NUCLEOTIDE SEQUENCE</scope>
    <source>
        <strain evidence="1">20211129_DDA</strain>
        <tissue evidence="1">Liver</tissue>
    </source>
</reference>
<name>A0AAV7QMV6_PLEWA</name>
<protein>
    <submittedName>
        <fullName evidence="1">Uncharacterized protein</fullName>
    </submittedName>
</protein>
<keyword evidence="2" id="KW-1185">Reference proteome</keyword>
<dbReference type="Proteomes" id="UP001066276">
    <property type="component" value="Chromosome 6"/>
</dbReference>
<gene>
    <name evidence="1" type="ORF">NDU88_006045</name>
</gene>
<accession>A0AAV7QMV6</accession>
<sequence>MDPSTQAEPAEEQSPVPPIDFTGVIWAQFNRAARVPGIGELQKTYTCLSPHQPNLPPSPLHCPQRLTERWRLSGRVRRRPIVAVSLAEDLLRAGDPGPTEPLLLLYFGGGDHWAQR</sequence>
<dbReference type="AlphaFoldDB" id="A0AAV7QMV6"/>